<dbReference type="Proteomes" id="UP000006238">
    <property type="component" value="Unassembled WGS sequence"/>
</dbReference>
<feature type="transmembrane region" description="Helical" evidence="8">
    <location>
        <begin position="40"/>
        <end position="62"/>
    </location>
</feature>
<dbReference type="InterPro" id="IPR051085">
    <property type="entry name" value="MB_O-acyltransferase"/>
</dbReference>
<evidence type="ECO:0000256" key="2">
    <source>
        <dbReference type="ARBA" id="ARBA00010323"/>
    </source>
</evidence>
<dbReference type="RefSeq" id="WP_005601974.1">
    <property type="nucleotide sequence ID" value="NZ_GG663521.1"/>
</dbReference>
<keyword evidence="6 7" id="KW-0472">Membrane</keyword>
<dbReference type="GO" id="GO:0042121">
    <property type="term" value="P:alginic acid biosynthetic process"/>
    <property type="evidence" value="ECO:0007669"/>
    <property type="project" value="InterPro"/>
</dbReference>
<comment type="similarity">
    <text evidence="2 7">Belongs to the membrane-bound acyltransferase family.</text>
</comment>
<feature type="transmembrane region" description="Helical" evidence="8">
    <location>
        <begin position="352"/>
        <end position="371"/>
    </location>
</feature>
<evidence type="ECO:0000256" key="3">
    <source>
        <dbReference type="ARBA" id="ARBA00022475"/>
    </source>
</evidence>
<evidence type="ECO:0000256" key="5">
    <source>
        <dbReference type="ARBA" id="ARBA00022989"/>
    </source>
</evidence>
<keyword evidence="5 8" id="KW-1133">Transmembrane helix</keyword>
<dbReference type="Pfam" id="PF03062">
    <property type="entry name" value="MBOAT"/>
    <property type="match status" value="1"/>
</dbReference>
<name>D4RYD0_9FIRM</name>
<dbReference type="EMBL" id="ABWN01000022">
    <property type="protein sequence ID" value="EFF69030.1"/>
    <property type="molecule type" value="Genomic_DNA"/>
</dbReference>
<keyword evidence="4 8" id="KW-0812">Transmembrane</keyword>
<sequence>MVFSSAVFLFLFLPVVILLHTVIKNNKIRNGLLIAASLIFYAYGEPVYVALLIGSVAVNYVFGRILSVRKSKALLAASIVINIGLLVVFKYTGFIVQIINFIPVCNFKVPDITMPIGISFYTFQAISYIVDVYRKEEREDVGFFDVLLYISLFPQLIAGPIVKFNSIKDSIKSRNVTLDGLAHGIRKFIIGLSKKMLLANSFAYVADSVFSMNTSAIDMRLAWLGAVCYTLQIFFDFSGYSDMALGLGSMMGFDFPQNFNYPYTACSVRDFWRRWHMSLTSWFREYLYIPLGGNRRGPGRKILNTMIVFICTGIWHGANFTFLIWGILHGVFMCIETIVTKDKKDAGKHFNALAYIYTMLVVIIGFVIFRADSTGYAFSYIGRMFSFTSLSSSFTVFMGFLTPVFIVTAIAGIIACTPVVPYISAAVKDRKLWTFLNGLSYVAVGAILVLCIMGLAADSYNPFIYFRF</sequence>
<keyword evidence="3 7" id="KW-1003">Cell membrane</keyword>
<dbReference type="HOGENOM" id="CLU_025255_1_3_9"/>
<feature type="transmembrane region" description="Helical" evidence="8">
    <location>
        <begin position="302"/>
        <end position="318"/>
    </location>
</feature>
<evidence type="ECO:0000313" key="9">
    <source>
        <dbReference type="EMBL" id="EFF69030.1"/>
    </source>
</evidence>
<proteinExistence type="inferred from homology"/>
<dbReference type="InterPro" id="IPR004299">
    <property type="entry name" value="MBOAT_fam"/>
</dbReference>
<evidence type="ECO:0000256" key="4">
    <source>
        <dbReference type="ARBA" id="ARBA00022692"/>
    </source>
</evidence>
<dbReference type="PANTHER" id="PTHR13285">
    <property type="entry name" value="ACYLTRANSFERASE"/>
    <property type="match status" value="1"/>
</dbReference>
<dbReference type="eggNOG" id="COG1696">
    <property type="taxonomic scope" value="Bacteria"/>
</dbReference>
<reference evidence="9 10" key="1">
    <citation type="submission" date="2010-02" db="EMBL/GenBank/DDBJ databases">
        <authorList>
            <person name="Weinstock G."/>
            <person name="Sodergren E."/>
            <person name="Clifton S."/>
            <person name="Fulton L."/>
            <person name="Fulton B."/>
            <person name="Courtney L."/>
            <person name="Fronick C."/>
            <person name="Harrison M."/>
            <person name="Strong C."/>
            <person name="Farmer C."/>
            <person name="Delahaunty K."/>
            <person name="Markovic C."/>
            <person name="Hall O."/>
            <person name="Minx P."/>
            <person name="Tomlinson C."/>
            <person name="Mitreva M."/>
            <person name="Nelson J."/>
            <person name="Hou S."/>
            <person name="Wollam A."/>
            <person name="Pepin K.H."/>
            <person name="Johnson M."/>
            <person name="Bhonagiri V."/>
            <person name="Zhang X."/>
            <person name="Suruliraj S."/>
            <person name="Warren W."/>
            <person name="Chinwalla A."/>
            <person name="Mardis E.R."/>
            <person name="Wilson R.K."/>
        </authorList>
    </citation>
    <scope>NUCLEOTIDE SEQUENCE [LARGE SCALE GENOMIC DNA]</scope>
    <source>
        <strain evidence="9 10">DSM 2876</strain>
    </source>
</reference>
<dbReference type="GO" id="GO:0005886">
    <property type="term" value="C:plasma membrane"/>
    <property type="evidence" value="ECO:0007669"/>
    <property type="project" value="UniProtKB-SubCell"/>
</dbReference>
<dbReference type="InterPro" id="IPR028362">
    <property type="entry name" value="AlgI"/>
</dbReference>
<dbReference type="GO" id="GO:0016746">
    <property type="term" value="F:acyltransferase activity"/>
    <property type="evidence" value="ECO:0007669"/>
    <property type="project" value="UniProtKB-KW"/>
</dbReference>
<feature type="transmembrane region" description="Helical" evidence="8">
    <location>
        <begin position="221"/>
        <end position="241"/>
    </location>
</feature>
<comment type="caution">
    <text evidence="9">The sequence shown here is derived from an EMBL/GenBank/DDBJ whole genome shotgun (WGS) entry which is preliminary data.</text>
</comment>
<accession>D4RYD0</accession>
<dbReference type="STRING" id="45851.BHV86_01905"/>
<dbReference type="PANTHER" id="PTHR13285:SF18">
    <property type="entry name" value="PROTEIN-CYSTEINE N-PALMITOYLTRANSFERASE RASP"/>
    <property type="match status" value="1"/>
</dbReference>
<evidence type="ECO:0000256" key="1">
    <source>
        <dbReference type="ARBA" id="ARBA00004651"/>
    </source>
</evidence>
<keyword evidence="7" id="KW-0808">Transferase</keyword>
<feature type="transmembrane region" description="Helical" evidence="8">
    <location>
        <begin position="391"/>
        <end position="420"/>
    </location>
</feature>
<feature type="transmembrane region" description="Helical" evidence="8">
    <location>
        <begin position="112"/>
        <end position="130"/>
    </location>
</feature>
<dbReference type="AlphaFoldDB" id="D4RYD0"/>
<evidence type="ECO:0000256" key="7">
    <source>
        <dbReference type="PIRNR" id="PIRNR016636"/>
    </source>
</evidence>
<keyword evidence="7" id="KW-0012">Acyltransferase</keyword>
<evidence type="ECO:0000256" key="6">
    <source>
        <dbReference type="ARBA" id="ARBA00023136"/>
    </source>
</evidence>
<dbReference type="GeneID" id="98917220"/>
<dbReference type="PIRSF" id="PIRSF500217">
    <property type="entry name" value="AlgI"/>
    <property type="match status" value="1"/>
</dbReference>
<evidence type="ECO:0000256" key="8">
    <source>
        <dbReference type="SAM" id="Phobius"/>
    </source>
</evidence>
<organism evidence="9 10">
    <name type="scientific">Eshraghiella crossota DSM 2876</name>
    <dbReference type="NCBI Taxonomy" id="511680"/>
    <lineage>
        <taxon>Bacteria</taxon>
        <taxon>Bacillati</taxon>
        <taxon>Bacillota</taxon>
        <taxon>Clostridia</taxon>
        <taxon>Lachnospirales</taxon>
        <taxon>Lachnospiraceae</taxon>
        <taxon>Eshraghiella</taxon>
    </lineage>
</organism>
<comment type="subcellular location">
    <subcellularLocation>
        <location evidence="1">Cell membrane</location>
        <topology evidence="1">Multi-pass membrane protein</topology>
    </subcellularLocation>
</comment>
<feature type="transmembrane region" description="Helical" evidence="8">
    <location>
        <begin position="432"/>
        <end position="457"/>
    </location>
</feature>
<keyword evidence="10" id="KW-1185">Reference proteome</keyword>
<feature type="transmembrane region" description="Helical" evidence="8">
    <location>
        <begin position="74"/>
        <end position="100"/>
    </location>
</feature>
<evidence type="ECO:0000313" key="10">
    <source>
        <dbReference type="Proteomes" id="UP000006238"/>
    </source>
</evidence>
<dbReference type="PIRSF" id="PIRSF016636">
    <property type="entry name" value="AlgI_DltB"/>
    <property type="match status" value="1"/>
</dbReference>
<protein>
    <submittedName>
        <fullName evidence="9">MBOAT family protein</fullName>
    </submittedName>
</protein>
<dbReference type="InterPro" id="IPR024194">
    <property type="entry name" value="Ac/AlaTfrase_AlgI/DltB"/>
</dbReference>
<gene>
    <name evidence="9" type="ORF">BUTYVIB_00835</name>
</gene>